<evidence type="ECO:0000313" key="5">
    <source>
        <dbReference type="Proteomes" id="UP000007800"/>
    </source>
</evidence>
<dbReference type="RefSeq" id="XP_002768500.1">
    <property type="nucleotide sequence ID" value="XM_002768454.1"/>
</dbReference>
<dbReference type="GeneID" id="9058419"/>
<dbReference type="Pfam" id="PF07986">
    <property type="entry name" value="TBCC"/>
    <property type="match status" value="1"/>
</dbReference>
<dbReference type="InterPro" id="IPR006599">
    <property type="entry name" value="CARP_motif"/>
</dbReference>
<evidence type="ECO:0000259" key="3">
    <source>
        <dbReference type="PROSITE" id="PS51329"/>
    </source>
</evidence>
<dbReference type="Gene3D" id="2.160.20.70">
    <property type="match status" value="1"/>
</dbReference>
<sequence>MPSVAQGSRPDPRDFIFSEKTGEKLIRKRGEIRGYDFSIDRCEACVIYLVDHISQVFIDECKDCSIFVGPVGGSIFLRDCVRIRLMAICQQLRTRD</sequence>
<dbReference type="OrthoDB" id="194775at2759"/>
<keyword evidence="5" id="KW-1185">Reference proteome</keyword>
<gene>
    <name evidence="4" type="ORF">Pmar_PMAR000603</name>
</gene>
<proteinExistence type="inferred from homology"/>
<evidence type="ECO:0000256" key="1">
    <source>
        <dbReference type="ARBA" id="ARBA00008848"/>
    </source>
</evidence>
<dbReference type="AlphaFoldDB" id="C5LPX3"/>
<comment type="similarity">
    <text evidence="1">Belongs to the TBCC family.</text>
</comment>
<organism evidence="5">
    <name type="scientific">Perkinsus marinus (strain ATCC 50983 / TXsc)</name>
    <dbReference type="NCBI Taxonomy" id="423536"/>
    <lineage>
        <taxon>Eukaryota</taxon>
        <taxon>Sar</taxon>
        <taxon>Alveolata</taxon>
        <taxon>Perkinsozoa</taxon>
        <taxon>Perkinsea</taxon>
        <taxon>Perkinsida</taxon>
        <taxon>Perkinsidae</taxon>
        <taxon>Perkinsus</taxon>
    </lineage>
</organism>
<feature type="domain" description="C-CAP/cofactor C-like" evidence="3">
    <location>
        <begin position="2"/>
        <end position="96"/>
    </location>
</feature>
<reference evidence="4 5" key="1">
    <citation type="submission" date="2008-07" db="EMBL/GenBank/DDBJ databases">
        <authorList>
            <person name="El-Sayed N."/>
            <person name="Caler E."/>
            <person name="Inman J."/>
            <person name="Amedeo P."/>
            <person name="Hass B."/>
            <person name="Wortman J."/>
        </authorList>
    </citation>
    <scope>NUCLEOTIDE SEQUENCE [LARGE SCALE GENOMIC DNA]</scope>
    <source>
        <strain evidence="5">ATCC 50983 / TXsc</strain>
    </source>
</reference>
<dbReference type="InterPro" id="IPR039093">
    <property type="entry name" value="XRP2"/>
</dbReference>
<keyword evidence="2" id="KW-0547">Nucleotide-binding</keyword>
<dbReference type="SMART" id="SM00673">
    <property type="entry name" value="CARP"/>
    <property type="match status" value="1"/>
</dbReference>
<dbReference type="GO" id="GO:0006892">
    <property type="term" value="P:post-Golgi vesicle-mediated transport"/>
    <property type="evidence" value="ECO:0007669"/>
    <property type="project" value="TreeGrafter"/>
</dbReference>
<dbReference type="GO" id="GO:0005929">
    <property type="term" value="C:cilium"/>
    <property type="evidence" value="ECO:0007669"/>
    <property type="project" value="TreeGrafter"/>
</dbReference>
<dbReference type="PANTHER" id="PTHR15440:SF0">
    <property type="entry name" value="PROTEIN XRP2"/>
    <property type="match status" value="1"/>
</dbReference>
<dbReference type="InterPro" id="IPR016098">
    <property type="entry name" value="CAP/MinC_C"/>
</dbReference>
<feature type="non-terminal residue" evidence="4">
    <location>
        <position position="96"/>
    </location>
</feature>
<dbReference type="Proteomes" id="UP000007800">
    <property type="component" value="Unassembled WGS sequence"/>
</dbReference>
<dbReference type="InterPro" id="IPR017901">
    <property type="entry name" value="C-CAP_CF_C-like"/>
</dbReference>
<dbReference type="InParanoid" id="C5LPX3"/>
<evidence type="ECO:0000256" key="2">
    <source>
        <dbReference type="ARBA" id="ARBA00022741"/>
    </source>
</evidence>
<dbReference type="GO" id="GO:1990075">
    <property type="term" value="C:periciliary membrane compartment"/>
    <property type="evidence" value="ECO:0007669"/>
    <property type="project" value="TreeGrafter"/>
</dbReference>
<dbReference type="GO" id="GO:0005096">
    <property type="term" value="F:GTPase activator activity"/>
    <property type="evidence" value="ECO:0007669"/>
    <property type="project" value="InterPro"/>
</dbReference>
<evidence type="ECO:0000313" key="4">
    <source>
        <dbReference type="EMBL" id="EER01218.1"/>
    </source>
</evidence>
<accession>C5LPX3</accession>
<dbReference type="PANTHER" id="PTHR15440">
    <property type="entry name" value="XRP2 PROTEIN"/>
    <property type="match status" value="1"/>
</dbReference>
<dbReference type="GO" id="GO:0000166">
    <property type="term" value="F:nucleotide binding"/>
    <property type="evidence" value="ECO:0007669"/>
    <property type="project" value="UniProtKB-KW"/>
</dbReference>
<name>C5LPX3_PERM5</name>
<dbReference type="InterPro" id="IPR012945">
    <property type="entry name" value="Tubulin-bd_cofactor_C_dom"/>
</dbReference>
<dbReference type="PROSITE" id="PS51329">
    <property type="entry name" value="C_CAP_COFACTOR_C"/>
    <property type="match status" value="1"/>
</dbReference>
<dbReference type="EMBL" id="GG684329">
    <property type="protein sequence ID" value="EER01218.1"/>
    <property type="molecule type" value="Genomic_DNA"/>
</dbReference>
<protein>
    <recommendedName>
        <fullName evidence="3">C-CAP/cofactor C-like domain-containing protein</fullName>
    </recommendedName>
</protein>